<proteinExistence type="predicted"/>
<dbReference type="RefSeq" id="WP_152123062.1">
    <property type="nucleotide sequence ID" value="NZ_WELI01000001.1"/>
</dbReference>
<sequence length="440" mass="48204">MNLTVALLSEHASPLAAVGGVDAGGQNIAVAELALHLTKLGANVDVFTRWDDPSLPTLVEWQPGIRVVHIEAGPIAPVAKEDMLPHMDAFTEQMIRFIGTQSRPYDLIHAHFFMSGYVACQIKARLGIPFAITFHALGEVRRQLQGTSDRFPAERFSIERQTMLEADAVVALCPQDRQDMMSLYGANPRTIVTIPNGFNPEQFYPVDKALARLMIGHDTPEPMILQLGRMVPRKGVDNVIRALGYMSRHYGIQARLLVVGGDSETPDPSRTPEIGRLAHLADEEGISHQVTFTGSRKREELRYYYSAADVFVTTPWYEPFGITPLESMACGTPVVGSAVGGIKCTVLDNETGFLVPPNQPEALAAKLAVLIHSKHLRTLLGEEAIRHVGQHYTWQHVAEQTLALYRRIGPSKSVGPSPIHLPLLPAMASADKTIVLAPKA</sequence>
<dbReference type="EMBL" id="WELI01000001">
    <property type="protein sequence ID" value="KAB7733223.1"/>
    <property type="molecule type" value="Genomic_DNA"/>
</dbReference>
<name>A0A7J5U6A9_9BACT</name>
<dbReference type="Pfam" id="PF00534">
    <property type="entry name" value="Glycos_transf_1"/>
    <property type="match status" value="1"/>
</dbReference>
<dbReference type="InterPro" id="IPR050194">
    <property type="entry name" value="Glycosyltransferase_grp1"/>
</dbReference>
<dbReference type="PANTHER" id="PTHR45947:SF3">
    <property type="entry name" value="SULFOQUINOVOSYL TRANSFERASE SQD2"/>
    <property type="match status" value="1"/>
</dbReference>
<comment type="caution">
    <text evidence="3">The sequence shown here is derived from an EMBL/GenBank/DDBJ whole genome shotgun (WGS) entry which is preliminary data.</text>
</comment>
<evidence type="ECO:0000259" key="2">
    <source>
        <dbReference type="Pfam" id="PF13439"/>
    </source>
</evidence>
<dbReference type="SUPFAM" id="SSF53756">
    <property type="entry name" value="UDP-Glycosyltransferase/glycogen phosphorylase"/>
    <property type="match status" value="1"/>
</dbReference>
<feature type="domain" description="Glycosyl transferase family 1" evidence="1">
    <location>
        <begin position="216"/>
        <end position="385"/>
    </location>
</feature>
<evidence type="ECO:0000259" key="1">
    <source>
        <dbReference type="Pfam" id="PF00534"/>
    </source>
</evidence>
<keyword evidence="4" id="KW-1185">Reference proteome</keyword>
<dbReference type="PANTHER" id="PTHR45947">
    <property type="entry name" value="SULFOQUINOVOSYL TRANSFERASE SQD2"/>
    <property type="match status" value="1"/>
</dbReference>
<keyword evidence="3" id="KW-0808">Transferase</keyword>
<evidence type="ECO:0000313" key="3">
    <source>
        <dbReference type="EMBL" id="KAB7733223.1"/>
    </source>
</evidence>
<reference evidence="3 4" key="1">
    <citation type="submission" date="2019-10" db="EMBL/GenBank/DDBJ databases">
        <title>Rudanella paleaurantiibacter sp. nov., isolated from sludge.</title>
        <authorList>
            <person name="Xu S.Q."/>
        </authorList>
    </citation>
    <scope>NUCLEOTIDE SEQUENCE [LARGE SCALE GENOMIC DNA]</scope>
    <source>
        <strain evidence="3 4">HX-22-17</strain>
    </source>
</reference>
<accession>A0A7J5U6A9</accession>
<evidence type="ECO:0000313" key="4">
    <source>
        <dbReference type="Proteomes" id="UP000488299"/>
    </source>
</evidence>
<gene>
    <name evidence="3" type="ORF">F5984_04655</name>
</gene>
<dbReference type="InterPro" id="IPR028098">
    <property type="entry name" value="Glyco_trans_4-like_N"/>
</dbReference>
<dbReference type="CDD" id="cd03800">
    <property type="entry name" value="GT4_sucrose_synthase"/>
    <property type="match status" value="1"/>
</dbReference>
<dbReference type="InterPro" id="IPR001296">
    <property type="entry name" value="Glyco_trans_1"/>
</dbReference>
<protein>
    <submittedName>
        <fullName evidence="3">Glycosyltransferase</fullName>
    </submittedName>
</protein>
<dbReference type="AlphaFoldDB" id="A0A7J5U6A9"/>
<dbReference type="GO" id="GO:0016757">
    <property type="term" value="F:glycosyltransferase activity"/>
    <property type="evidence" value="ECO:0007669"/>
    <property type="project" value="InterPro"/>
</dbReference>
<dbReference type="Pfam" id="PF13439">
    <property type="entry name" value="Glyco_transf_4"/>
    <property type="match status" value="1"/>
</dbReference>
<dbReference type="Proteomes" id="UP000488299">
    <property type="component" value="Unassembled WGS sequence"/>
</dbReference>
<organism evidence="3 4">
    <name type="scientific">Rudanella paleaurantiibacter</name>
    <dbReference type="NCBI Taxonomy" id="2614655"/>
    <lineage>
        <taxon>Bacteria</taxon>
        <taxon>Pseudomonadati</taxon>
        <taxon>Bacteroidota</taxon>
        <taxon>Cytophagia</taxon>
        <taxon>Cytophagales</taxon>
        <taxon>Cytophagaceae</taxon>
        <taxon>Rudanella</taxon>
    </lineage>
</organism>
<feature type="domain" description="Glycosyltransferase subfamily 4-like N-terminal" evidence="2">
    <location>
        <begin position="24"/>
        <end position="201"/>
    </location>
</feature>
<dbReference type="Gene3D" id="3.40.50.2000">
    <property type="entry name" value="Glycogen Phosphorylase B"/>
    <property type="match status" value="2"/>
</dbReference>